<evidence type="ECO:0000259" key="2">
    <source>
        <dbReference type="Pfam" id="PF03372"/>
    </source>
</evidence>
<evidence type="ECO:0000313" key="4">
    <source>
        <dbReference type="Proteomes" id="UP001295444"/>
    </source>
</evidence>
<dbReference type="AlphaFoldDB" id="A0AAD1WUX5"/>
<evidence type="ECO:0000313" key="3">
    <source>
        <dbReference type="EMBL" id="CAH2324659.1"/>
    </source>
</evidence>
<feature type="domain" description="Endonuclease/exonuclease/phosphatase" evidence="2">
    <location>
        <begin position="28"/>
        <end position="151"/>
    </location>
</feature>
<dbReference type="SUPFAM" id="SSF56219">
    <property type="entry name" value="DNase I-like"/>
    <property type="match status" value="1"/>
</dbReference>
<feature type="compositionally biased region" description="Basic and acidic residues" evidence="1">
    <location>
        <begin position="17"/>
        <end position="26"/>
    </location>
</feature>
<evidence type="ECO:0000256" key="1">
    <source>
        <dbReference type="SAM" id="MobiDB-lite"/>
    </source>
</evidence>
<feature type="compositionally biased region" description="Polar residues" evidence="1">
    <location>
        <begin position="1"/>
        <end position="16"/>
    </location>
</feature>
<dbReference type="Proteomes" id="UP001295444">
    <property type="component" value="Chromosome 12"/>
</dbReference>
<name>A0AAD1WUX5_PELCU</name>
<dbReference type="Pfam" id="PF03372">
    <property type="entry name" value="Exo_endo_phos"/>
    <property type="match status" value="1"/>
</dbReference>
<sequence>ARIRDNPNQPSNSSRSTPRDSTPHRSERELKALHVSIAFFQETHFKTDKWPKFSNKHFPLSFHATNPDSKTNGTAILFSVEVPFQLEEELSDPNGRYLFLKGTIHATCFTFANLYLPNRGQKPFLKKTLTALDLFSDGILIIGGDFNAPLNPRLDTSAGHSILPDHVLRGMQATLH</sequence>
<protein>
    <recommendedName>
        <fullName evidence="2">Endonuclease/exonuclease/phosphatase domain-containing protein</fullName>
    </recommendedName>
</protein>
<dbReference type="GO" id="GO:0003824">
    <property type="term" value="F:catalytic activity"/>
    <property type="evidence" value="ECO:0007669"/>
    <property type="project" value="InterPro"/>
</dbReference>
<organism evidence="3 4">
    <name type="scientific">Pelobates cultripes</name>
    <name type="common">Western spadefoot toad</name>
    <dbReference type="NCBI Taxonomy" id="61616"/>
    <lineage>
        <taxon>Eukaryota</taxon>
        <taxon>Metazoa</taxon>
        <taxon>Chordata</taxon>
        <taxon>Craniata</taxon>
        <taxon>Vertebrata</taxon>
        <taxon>Euteleostomi</taxon>
        <taxon>Amphibia</taxon>
        <taxon>Batrachia</taxon>
        <taxon>Anura</taxon>
        <taxon>Pelobatoidea</taxon>
        <taxon>Pelobatidae</taxon>
        <taxon>Pelobates</taxon>
    </lineage>
</organism>
<dbReference type="InterPro" id="IPR005135">
    <property type="entry name" value="Endo/exonuclease/phosphatase"/>
</dbReference>
<reference evidence="3" key="1">
    <citation type="submission" date="2022-03" db="EMBL/GenBank/DDBJ databases">
        <authorList>
            <person name="Alioto T."/>
            <person name="Alioto T."/>
            <person name="Gomez Garrido J."/>
        </authorList>
    </citation>
    <scope>NUCLEOTIDE SEQUENCE</scope>
</reference>
<keyword evidence="4" id="KW-1185">Reference proteome</keyword>
<dbReference type="Gene3D" id="3.60.10.10">
    <property type="entry name" value="Endonuclease/exonuclease/phosphatase"/>
    <property type="match status" value="1"/>
</dbReference>
<dbReference type="EMBL" id="OW240923">
    <property type="protein sequence ID" value="CAH2324659.1"/>
    <property type="molecule type" value="Genomic_DNA"/>
</dbReference>
<proteinExistence type="predicted"/>
<dbReference type="InterPro" id="IPR036691">
    <property type="entry name" value="Endo/exonu/phosph_ase_sf"/>
</dbReference>
<feature type="non-terminal residue" evidence="3">
    <location>
        <position position="1"/>
    </location>
</feature>
<accession>A0AAD1WUX5</accession>
<gene>
    <name evidence="3" type="ORF">PECUL_23A022650</name>
</gene>
<feature type="region of interest" description="Disordered" evidence="1">
    <location>
        <begin position="1"/>
        <end position="26"/>
    </location>
</feature>